<comment type="catalytic activity">
    <reaction evidence="2">
        <text>L-asparagine + H2O = L-aspartate + NH4(+)</text>
        <dbReference type="Rhea" id="RHEA:21016"/>
        <dbReference type="ChEBI" id="CHEBI:15377"/>
        <dbReference type="ChEBI" id="CHEBI:28938"/>
        <dbReference type="ChEBI" id="CHEBI:29991"/>
        <dbReference type="ChEBI" id="CHEBI:58048"/>
        <dbReference type="EC" id="3.5.1.1"/>
    </reaction>
</comment>
<dbReference type="Gene3D" id="3.60.20.30">
    <property type="entry name" value="(Glycosyl)asparaginase"/>
    <property type="match status" value="1"/>
</dbReference>
<evidence type="ECO:0000313" key="4">
    <source>
        <dbReference type="EMBL" id="BDG07254.1"/>
    </source>
</evidence>
<dbReference type="InterPro" id="IPR000246">
    <property type="entry name" value="Peptidase_T2"/>
</dbReference>
<dbReference type="Proteomes" id="UP001162734">
    <property type="component" value="Chromosome"/>
</dbReference>
<evidence type="ECO:0000313" key="5">
    <source>
        <dbReference type="Proteomes" id="UP001162734"/>
    </source>
</evidence>
<feature type="region of interest" description="Disordered" evidence="3">
    <location>
        <begin position="12"/>
        <end position="31"/>
    </location>
</feature>
<accession>A0ABM7X615</accession>
<keyword evidence="5" id="KW-1185">Reference proteome</keyword>
<proteinExistence type="predicted"/>
<evidence type="ECO:0000256" key="1">
    <source>
        <dbReference type="ARBA" id="ARBA00000306"/>
    </source>
</evidence>
<dbReference type="InterPro" id="IPR033844">
    <property type="entry name" value="ASRGL1_meta"/>
</dbReference>
<dbReference type="PANTHER" id="PTHR10188">
    <property type="entry name" value="L-ASPARAGINASE"/>
    <property type="match status" value="1"/>
</dbReference>
<dbReference type="PANTHER" id="PTHR10188:SF6">
    <property type="entry name" value="N(4)-(BETA-N-ACETYLGLUCOSAMINYL)-L-ASPARAGINASE"/>
    <property type="match status" value="1"/>
</dbReference>
<dbReference type="Pfam" id="PF01112">
    <property type="entry name" value="Asparaginase_2"/>
    <property type="match status" value="1"/>
</dbReference>
<evidence type="ECO:0000256" key="3">
    <source>
        <dbReference type="SAM" id="MobiDB-lite"/>
    </source>
</evidence>
<dbReference type="SUPFAM" id="SSF56235">
    <property type="entry name" value="N-terminal nucleophile aminohydrolases (Ntn hydrolases)"/>
    <property type="match status" value="1"/>
</dbReference>
<dbReference type="InterPro" id="IPR029055">
    <property type="entry name" value="Ntn_hydrolases_N"/>
</dbReference>
<feature type="compositionally biased region" description="Low complexity" evidence="3">
    <location>
        <begin position="19"/>
        <end position="31"/>
    </location>
</feature>
<sequence>MQNHRAPAIIVHGGAGNLGADDPASSGAPDAPRLVGVRRAAEEGYRILAQGGSALVAVEAAVRILEDDPTYNAGTGAALNADGDAELDAAIMDGATLRCGAVAAVKDVKNPVSLARLVMERSSHVLLAGPGASRFARDVGIPAVENAALRTAAQRARWEASAKLGAPGTKTGTVGAVARDRAGHLAAATSTGGMAMKLPGRVGDTPLIGAGTYADDRLAAVSGTGHGERFIQLTVARHAADLVGKGATAAEAAQLAIHEVGERLDGEGGLIILGPNGPAGFAFNTPIMSRAYSLPDGTIVAEL</sequence>
<dbReference type="RefSeq" id="WP_248343854.1">
    <property type="nucleotide sequence ID" value="NZ_AP025592.1"/>
</dbReference>
<evidence type="ECO:0000256" key="2">
    <source>
        <dbReference type="ARBA" id="ARBA00049366"/>
    </source>
</evidence>
<gene>
    <name evidence="4" type="ORF">AMPC_03670</name>
</gene>
<dbReference type="EMBL" id="AP025592">
    <property type="protein sequence ID" value="BDG07254.1"/>
    <property type="molecule type" value="Genomic_DNA"/>
</dbReference>
<protein>
    <submittedName>
        <fullName evidence="4">Peptidase T</fullName>
    </submittedName>
</protein>
<dbReference type="CDD" id="cd04702">
    <property type="entry name" value="ASRGL1_like"/>
    <property type="match status" value="1"/>
</dbReference>
<name>A0ABM7X615_9BACT</name>
<reference evidence="5" key="1">
    <citation type="journal article" date="2022" name="Int. J. Syst. Evol. Microbiol.">
        <title>Anaeromyxobacter oryzae sp. nov., Anaeromyxobacter diazotrophicus sp. nov. and Anaeromyxobacter paludicola sp. nov., isolated from paddy soils.</title>
        <authorList>
            <person name="Itoh H."/>
            <person name="Xu Z."/>
            <person name="Mise K."/>
            <person name="Masuda Y."/>
            <person name="Ushijima N."/>
            <person name="Hayakawa C."/>
            <person name="Shiratori Y."/>
            <person name="Senoo K."/>
        </authorList>
    </citation>
    <scope>NUCLEOTIDE SEQUENCE [LARGE SCALE GENOMIC DNA]</scope>
    <source>
        <strain evidence="5">Red630</strain>
    </source>
</reference>
<comment type="catalytic activity">
    <reaction evidence="1">
        <text>Cleavage of a beta-linked Asp residue from the N-terminus of a polypeptide.</text>
        <dbReference type="EC" id="3.4.19.5"/>
    </reaction>
</comment>
<organism evidence="4 5">
    <name type="scientific">Anaeromyxobacter paludicola</name>
    <dbReference type="NCBI Taxonomy" id="2918171"/>
    <lineage>
        <taxon>Bacteria</taxon>
        <taxon>Pseudomonadati</taxon>
        <taxon>Myxococcota</taxon>
        <taxon>Myxococcia</taxon>
        <taxon>Myxococcales</taxon>
        <taxon>Cystobacterineae</taxon>
        <taxon>Anaeromyxobacteraceae</taxon>
        <taxon>Anaeromyxobacter</taxon>
    </lineage>
</organism>